<evidence type="ECO:0000256" key="2">
    <source>
        <dbReference type="ARBA" id="ARBA00022679"/>
    </source>
</evidence>
<keyword evidence="7" id="KW-0862">Zinc</keyword>
<dbReference type="InterPro" id="IPR011016">
    <property type="entry name" value="Znf_RING-CH"/>
</dbReference>
<evidence type="ECO:0000259" key="11">
    <source>
        <dbReference type="PROSITE" id="PS51292"/>
    </source>
</evidence>
<dbReference type="SUPFAM" id="SSF57850">
    <property type="entry name" value="RING/U-box"/>
    <property type="match status" value="1"/>
</dbReference>
<reference evidence="13" key="1">
    <citation type="submission" date="2016-11" db="UniProtKB">
        <authorList>
            <consortium name="WormBaseParasite"/>
        </authorList>
    </citation>
    <scope>IDENTIFICATION</scope>
</reference>
<dbReference type="GO" id="GO:0016020">
    <property type="term" value="C:membrane"/>
    <property type="evidence" value="ECO:0007669"/>
    <property type="project" value="UniProtKB-SubCell"/>
</dbReference>
<name>A0A1I8A9V1_9BILA</name>
<dbReference type="PANTHER" id="PTHR46065:SF3">
    <property type="entry name" value="FI20425P1"/>
    <property type="match status" value="1"/>
</dbReference>
<sequence length="235" mass="26518">MADDKVICRICYADDSEEPLSYPCKCSGTQKFIHQSCWERVLEHQTKKDKECRVCRYPIESTLTVVNKGIVTWSIFFQALGKYLLSPFFFVLRALPLALTVYVAQFDGMGAVVACLGFNLLVHAKIERDASPANKLPPIGKVYSKHKIAKVSSWEIIKYKSLEVAINFLAGAFYLLFEYLLTNAVSSMQKLSESSRTSVAVHNTTELQNEINRVHLVVLDWATIALLVLLLIFSM</sequence>
<keyword evidence="2" id="KW-0808">Transferase</keyword>
<accession>A0A1I8A9V1</accession>
<dbReference type="Proteomes" id="UP000095287">
    <property type="component" value="Unplaced"/>
</dbReference>
<dbReference type="GO" id="GO:0004842">
    <property type="term" value="F:ubiquitin-protein transferase activity"/>
    <property type="evidence" value="ECO:0007669"/>
    <property type="project" value="TreeGrafter"/>
</dbReference>
<evidence type="ECO:0000256" key="8">
    <source>
        <dbReference type="ARBA" id="ARBA00022989"/>
    </source>
</evidence>
<evidence type="ECO:0000256" key="7">
    <source>
        <dbReference type="ARBA" id="ARBA00022833"/>
    </source>
</evidence>
<keyword evidence="6" id="KW-0833">Ubl conjugation pathway</keyword>
<keyword evidence="4" id="KW-0479">Metal-binding</keyword>
<dbReference type="GO" id="GO:0008270">
    <property type="term" value="F:zinc ion binding"/>
    <property type="evidence" value="ECO:0007669"/>
    <property type="project" value="UniProtKB-KW"/>
</dbReference>
<dbReference type="GO" id="GO:0016567">
    <property type="term" value="P:protein ubiquitination"/>
    <property type="evidence" value="ECO:0007669"/>
    <property type="project" value="TreeGrafter"/>
</dbReference>
<evidence type="ECO:0000256" key="1">
    <source>
        <dbReference type="ARBA" id="ARBA00004141"/>
    </source>
</evidence>
<evidence type="ECO:0000256" key="10">
    <source>
        <dbReference type="SAM" id="Phobius"/>
    </source>
</evidence>
<evidence type="ECO:0000256" key="5">
    <source>
        <dbReference type="ARBA" id="ARBA00022771"/>
    </source>
</evidence>
<dbReference type="PANTHER" id="PTHR46065">
    <property type="entry name" value="E3 UBIQUITIN-PROTEIN LIGASE MARCH 2/3 FAMILY MEMBER"/>
    <property type="match status" value="1"/>
</dbReference>
<feature type="transmembrane region" description="Helical" evidence="10">
    <location>
        <begin position="214"/>
        <end position="233"/>
    </location>
</feature>
<evidence type="ECO:0000313" key="12">
    <source>
        <dbReference type="Proteomes" id="UP000095287"/>
    </source>
</evidence>
<evidence type="ECO:0000256" key="9">
    <source>
        <dbReference type="ARBA" id="ARBA00023136"/>
    </source>
</evidence>
<feature type="domain" description="RING-CH-type" evidence="11">
    <location>
        <begin position="1"/>
        <end position="62"/>
    </location>
</feature>
<feature type="transmembrane region" description="Helical" evidence="10">
    <location>
        <begin position="109"/>
        <end position="126"/>
    </location>
</feature>
<evidence type="ECO:0000256" key="3">
    <source>
        <dbReference type="ARBA" id="ARBA00022692"/>
    </source>
</evidence>
<dbReference type="AlphaFoldDB" id="A0A1I8A9V1"/>
<evidence type="ECO:0000313" key="13">
    <source>
        <dbReference type="WBParaSite" id="L893_g3722.t1"/>
    </source>
</evidence>
<keyword evidence="8 10" id="KW-1133">Transmembrane helix</keyword>
<dbReference type="Pfam" id="PF12906">
    <property type="entry name" value="RINGv"/>
    <property type="match status" value="1"/>
</dbReference>
<protein>
    <submittedName>
        <fullName evidence="13">RING-CH-type domain-containing protein</fullName>
    </submittedName>
</protein>
<keyword evidence="9 10" id="KW-0472">Membrane</keyword>
<dbReference type="SMART" id="SM00744">
    <property type="entry name" value="RINGv"/>
    <property type="match status" value="1"/>
</dbReference>
<evidence type="ECO:0000256" key="6">
    <source>
        <dbReference type="ARBA" id="ARBA00022786"/>
    </source>
</evidence>
<organism evidence="12 13">
    <name type="scientific">Steinernema glaseri</name>
    <dbReference type="NCBI Taxonomy" id="37863"/>
    <lineage>
        <taxon>Eukaryota</taxon>
        <taxon>Metazoa</taxon>
        <taxon>Ecdysozoa</taxon>
        <taxon>Nematoda</taxon>
        <taxon>Chromadorea</taxon>
        <taxon>Rhabditida</taxon>
        <taxon>Tylenchina</taxon>
        <taxon>Panagrolaimomorpha</taxon>
        <taxon>Strongyloidoidea</taxon>
        <taxon>Steinernematidae</taxon>
        <taxon>Steinernema</taxon>
    </lineage>
</organism>
<keyword evidence="12" id="KW-1185">Reference proteome</keyword>
<evidence type="ECO:0000256" key="4">
    <source>
        <dbReference type="ARBA" id="ARBA00022723"/>
    </source>
</evidence>
<feature type="transmembrane region" description="Helical" evidence="10">
    <location>
        <begin position="164"/>
        <end position="181"/>
    </location>
</feature>
<proteinExistence type="predicted"/>
<dbReference type="WBParaSite" id="L893_g3722.t1">
    <property type="protein sequence ID" value="L893_g3722.t1"/>
    <property type="gene ID" value="L893_g3722"/>
</dbReference>
<dbReference type="Gene3D" id="3.30.40.10">
    <property type="entry name" value="Zinc/RING finger domain, C3HC4 (zinc finger)"/>
    <property type="match status" value="1"/>
</dbReference>
<dbReference type="InterPro" id="IPR013083">
    <property type="entry name" value="Znf_RING/FYVE/PHD"/>
</dbReference>
<comment type="subcellular location">
    <subcellularLocation>
        <location evidence="1">Membrane</location>
        <topology evidence="1">Multi-pass membrane protein</topology>
    </subcellularLocation>
</comment>
<keyword evidence="5" id="KW-0863">Zinc-finger</keyword>
<dbReference type="PROSITE" id="PS51292">
    <property type="entry name" value="ZF_RING_CH"/>
    <property type="match status" value="1"/>
</dbReference>
<keyword evidence="3 10" id="KW-0812">Transmembrane</keyword>